<gene>
    <name evidence="1" type="ORF">OGZ51_01795</name>
</gene>
<evidence type="ECO:0000313" key="2">
    <source>
        <dbReference type="Proteomes" id="UP001152614"/>
    </source>
</evidence>
<dbReference type="AlphaFoldDB" id="A0A9X4S3R3"/>
<proteinExistence type="predicted"/>
<reference evidence="1" key="2">
    <citation type="journal article" date="2023" name="Food Microbiol.">
        <title>Evaluation of the fermentation potential of lactic acid bacteria isolated from herbs, fruits and vegetables as starter cultures in nut-based milk alternatives.</title>
        <authorList>
            <person name="Huang W."/>
            <person name="Dong A."/>
            <person name="Pham H.T."/>
            <person name="Zhou C."/>
            <person name="Huo Z."/>
            <person name="Watjen A.P."/>
            <person name="Prakash S."/>
            <person name="Bang-Berthelsen C.H."/>
            <person name="Turner M.S."/>
        </authorList>
    </citation>
    <scope>NUCLEOTIDE SEQUENCE</scope>
    <source>
        <strain evidence="1">3</strain>
    </source>
</reference>
<dbReference type="EMBL" id="JAOWLY010000001">
    <property type="protein sequence ID" value="MDG4982883.1"/>
    <property type="molecule type" value="Genomic_DNA"/>
</dbReference>
<dbReference type="RefSeq" id="WP_278228667.1">
    <property type="nucleotide sequence ID" value="NZ_JAOWLY010000001.1"/>
</dbReference>
<protein>
    <submittedName>
        <fullName evidence="1">Uncharacterized protein</fullName>
    </submittedName>
</protein>
<reference evidence="1" key="1">
    <citation type="submission" date="2022-10" db="EMBL/GenBank/DDBJ databases">
        <authorList>
            <person name="Turner M.S."/>
            <person name="Huang W."/>
        </authorList>
    </citation>
    <scope>NUCLEOTIDE SEQUENCE</scope>
    <source>
        <strain evidence="1">3</strain>
    </source>
</reference>
<name>A0A9X4S3R3_9LACT</name>
<accession>A0A9X4S3R3</accession>
<organism evidence="1 2">
    <name type="scientific">Lactococcus lactis</name>
    <dbReference type="NCBI Taxonomy" id="1358"/>
    <lineage>
        <taxon>Bacteria</taxon>
        <taxon>Bacillati</taxon>
        <taxon>Bacillota</taxon>
        <taxon>Bacilli</taxon>
        <taxon>Lactobacillales</taxon>
        <taxon>Streptococcaceae</taxon>
        <taxon>Lactococcus</taxon>
    </lineage>
</organism>
<dbReference type="Proteomes" id="UP001152614">
    <property type="component" value="Unassembled WGS sequence"/>
</dbReference>
<evidence type="ECO:0000313" key="1">
    <source>
        <dbReference type="EMBL" id="MDG4982883.1"/>
    </source>
</evidence>
<sequence length="95" mass="10881">MAEVRLRVNSLEEAELVVNTLQAVGFSLPVSVYVAFSEKEFRKSTSELSSLDVLIQKEIEKQYQLEELAKAKSLLIKAIEKDFDRRKEEVLKGSY</sequence>
<comment type="caution">
    <text evidence="1">The sequence shown here is derived from an EMBL/GenBank/DDBJ whole genome shotgun (WGS) entry which is preliminary data.</text>
</comment>